<sequence>MADQGKSFDLLIEEAEALLELEKPRKSKKGDIEQQNTSIVPFAEDQPYSLQLRLPPTVLKSLEEVLEKCQAFLDMVNTIEDVKWERRMSALNENWAVSRPLIFKALILSQSRGCTTQQYDVCHDAPWVVPHDECSGRRMFYKCDSIIHDQLLFHAREAWTDGCFKYIPPTFVFTENGKMEQTSKHQQCVPPPKTIVLLFCNNEELMSSSRVSTCTSGIDKLKQQMEMLSFSIARRTQVINKETAIPIRVKSKIVHTFQIHDRWTEELNANNQQVLIANNEEGGKVPQTVFKYSCSESHPDLLQGKVALLKKGLVFSRDQVEKATSSFQKIIHSDNSNITDAPTYAGDDERDHSDDDNVDIVDDSRDGDGHDNDDDDDDDDETKESSSSESISEATVPMHAFNHSNTTWI</sequence>
<evidence type="ECO:0000313" key="2">
    <source>
        <dbReference type="EMBL" id="KAK2564517.1"/>
    </source>
</evidence>
<dbReference type="Proteomes" id="UP001249851">
    <property type="component" value="Unassembled WGS sequence"/>
</dbReference>
<keyword evidence="3" id="KW-1185">Reference proteome</keyword>
<feature type="region of interest" description="Disordered" evidence="1">
    <location>
        <begin position="336"/>
        <end position="409"/>
    </location>
</feature>
<evidence type="ECO:0000256" key="1">
    <source>
        <dbReference type="SAM" id="MobiDB-lite"/>
    </source>
</evidence>
<comment type="caution">
    <text evidence="2">The sequence shown here is derived from an EMBL/GenBank/DDBJ whole genome shotgun (WGS) entry which is preliminary data.</text>
</comment>
<feature type="compositionally biased region" description="Acidic residues" evidence="1">
    <location>
        <begin position="371"/>
        <end position="382"/>
    </location>
</feature>
<reference evidence="2" key="1">
    <citation type="journal article" date="2023" name="G3 (Bethesda)">
        <title>Whole genome assembly and annotation of the endangered Caribbean coral Acropora cervicornis.</title>
        <authorList>
            <person name="Selwyn J.D."/>
            <person name="Vollmer S.V."/>
        </authorList>
    </citation>
    <scope>NUCLEOTIDE SEQUENCE</scope>
    <source>
        <strain evidence="2">K2</strain>
    </source>
</reference>
<name>A0AAD9QNC8_ACRCE</name>
<dbReference type="EMBL" id="JARQWQ010000022">
    <property type="protein sequence ID" value="KAK2564517.1"/>
    <property type="molecule type" value="Genomic_DNA"/>
</dbReference>
<protein>
    <submittedName>
        <fullName evidence="2">Uncharacterized protein</fullName>
    </submittedName>
</protein>
<accession>A0AAD9QNC8</accession>
<organism evidence="2 3">
    <name type="scientific">Acropora cervicornis</name>
    <name type="common">Staghorn coral</name>
    <dbReference type="NCBI Taxonomy" id="6130"/>
    <lineage>
        <taxon>Eukaryota</taxon>
        <taxon>Metazoa</taxon>
        <taxon>Cnidaria</taxon>
        <taxon>Anthozoa</taxon>
        <taxon>Hexacorallia</taxon>
        <taxon>Scleractinia</taxon>
        <taxon>Astrocoeniina</taxon>
        <taxon>Acroporidae</taxon>
        <taxon>Acropora</taxon>
    </lineage>
</organism>
<dbReference type="AlphaFoldDB" id="A0AAD9QNC8"/>
<reference evidence="2" key="2">
    <citation type="journal article" date="2023" name="Science">
        <title>Genomic signatures of disease resistance in endangered staghorn corals.</title>
        <authorList>
            <person name="Vollmer S.V."/>
            <person name="Selwyn J.D."/>
            <person name="Despard B.A."/>
            <person name="Roesel C.L."/>
        </authorList>
    </citation>
    <scope>NUCLEOTIDE SEQUENCE</scope>
    <source>
        <strain evidence="2">K2</strain>
    </source>
</reference>
<proteinExistence type="predicted"/>
<gene>
    <name evidence="2" type="ORF">P5673_011962</name>
</gene>
<evidence type="ECO:0000313" key="3">
    <source>
        <dbReference type="Proteomes" id="UP001249851"/>
    </source>
</evidence>